<evidence type="ECO:0000256" key="1">
    <source>
        <dbReference type="SAM" id="MobiDB-lite"/>
    </source>
</evidence>
<dbReference type="AlphaFoldDB" id="A0A197JHT5"/>
<dbReference type="Proteomes" id="UP000078512">
    <property type="component" value="Unassembled WGS sequence"/>
</dbReference>
<organism evidence="4 5">
    <name type="scientific">Linnemannia elongata AG-77</name>
    <dbReference type="NCBI Taxonomy" id="1314771"/>
    <lineage>
        <taxon>Eukaryota</taxon>
        <taxon>Fungi</taxon>
        <taxon>Fungi incertae sedis</taxon>
        <taxon>Mucoromycota</taxon>
        <taxon>Mortierellomycotina</taxon>
        <taxon>Mortierellomycetes</taxon>
        <taxon>Mortierellales</taxon>
        <taxon>Mortierellaceae</taxon>
        <taxon>Linnemannia</taxon>
    </lineage>
</organism>
<feature type="compositionally biased region" description="Polar residues" evidence="1">
    <location>
        <begin position="1"/>
        <end position="12"/>
    </location>
</feature>
<dbReference type="SUPFAM" id="SSF55008">
    <property type="entry name" value="HMA, heavy metal-associated domain"/>
    <property type="match status" value="1"/>
</dbReference>
<proteinExistence type="predicted"/>
<sequence length="278" mass="29953">MTKQKTSNDTPQVPSPSTTSPPSPRWSYISAVTLGLLSSSCCIIQLALNLLSVGCAGFSVLTPYRPLFLTFSSLLVLVTIYKYRWSSRSALTLALVLTLTTTPEMVAVYNQSSTGSLQRLPDTFLLGAPSSILRLPTFLENVQWSIPALLKAPSGVVTHDEPIAAASVPIQPSSQDQAVGPSGLGSPGVGGMFIKYVIQIDGMACEACASRLRQHFSRQEGIERANVFFDEKKLVLWTQAGSGSMMLSDRVIKDMVGQVDAKYTAKLEDIFSFPSIAP</sequence>
<keyword evidence="5" id="KW-1185">Reference proteome</keyword>
<feature type="region of interest" description="Disordered" evidence="1">
    <location>
        <begin position="1"/>
        <end position="24"/>
    </location>
</feature>
<dbReference type="GO" id="GO:0046872">
    <property type="term" value="F:metal ion binding"/>
    <property type="evidence" value="ECO:0007669"/>
    <property type="project" value="InterPro"/>
</dbReference>
<dbReference type="OrthoDB" id="689350at2759"/>
<dbReference type="PROSITE" id="PS50846">
    <property type="entry name" value="HMA_2"/>
    <property type="match status" value="1"/>
</dbReference>
<evidence type="ECO:0000259" key="3">
    <source>
        <dbReference type="PROSITE" id="PS50846"/>
    </source>
</evidence>
<feature type="transmembrane region" description="Helical" evidence="2">
    <location>
        <begin position="26"/>
        <end position="51"/>
    </location>
</feature>
<dbReference type="EMBL" id="KV442105">
    <property type="protein sequence ID" value="OAQ23949.1"/>
    <property type="molecule type" value="Genomic_DNA"/>
</dbReference>
<gene>
    <name evidence="4" type="ORF">K457DRAFT_142327</name>
</gene>
<evidence type="ECO:0000313" key="4">
    <source>
        <dbReference type="EMBL" id="OAQ23949.1"/>
    </source>
</evidence>
<reference evidence="4 5" key="1">
    <citation type="submission" date="2016-05" db="EMBL/GenBank/DDBJ databases">
        <title>Genome sequencing reveals origins of a unique bacterial endosymbiosis in the earliest lineages of terrestrial Fungi.</title>
        <authorList>
            <consortium name="DOE Joint Genome Institute"/>
            <person name="Uehling J."/>
            <person name="Gryganskyi A."/>
            <person name="Hameed K."/>
            <person name="Tschaplinski T."/>
            <person name="Misztal P."/>
            <person name="Wu S."/>
            <person name="Desiro A."/>
            <person name="Vande Pol N."/>
            <person name="Du Z.-Y."/>
            <person name="Zienkiewicz A."/>
            <person name="Zienkiewicz K."/>
            <person name="Morin E."/>
            <person name="Tisserant E."/>
            <person name="Splivallo R."/>
            <person name="Hainaut M."/>
            <person name="Henrissat B."/>
            <person name="Ohm R."/>
            <person name="Kuo A."/>
            <person name="Yan J."/>
            <person name="Lipzen A."/>
            <person name="Nolan M."/>
            <person name="Labutti K."/>
            <person name="Barry K."/>
            <person name="Goldstein A."/>
            <person name="Labbe J."/>
            <person name="Schadt C."/>
            <person name="Tuskan G."/>
            <person name="Grigoriev I."/>
            <person name="Martin F."/>
            <person name="Vilgalys R."/>
            <person name="Bonito G."/>
        </authorList>
    </citation>
    <scope>NUCLEOTIDE SEQUENCE [LARGE SCALE GENOMIC DNA]</scope>
    <source>
        <strain evidence="4 5">AG-77</strain>
    </source>
</reference>
<evidence type="ECO:0000313" key="5">
    <source>
        <dbReference type="Proteomes" id="UP000078512"/>
    </source>
</evidence>
<keyword evidence="2" id="KW-1133">Transmembrane helix</keyword>
<feature type="transmembrane region" description="Helical" evidence="2">
    <location>
        <begin position="63"/>
        <end position="83"/>
    </location>
</feature>
<keyword evidence="2" id="KW-0812">Transmembrane</keyword>
<evidence type="ECO:0000256" key="2">
    <source>
        <dbReference type="SAM" id="Phobius"/>
    </source>
</evidence>
<dbReference type="InterPro" id="IPR006121">
    <property type="entry name" value="HMA_dom"/>
</dbReference>
<feature type="domain" description="HMA" evidence="3">
    <location>
        <begin position="194"/>
        <end position="260"/>
    </location>
</feature>
<accession>A0A197JHT5</accession>
<dbReference type="Gene3D" id="3.30.70.100">
    <property type="match status" value="1"/>
</dbReference>
<name>A0A197JHT5_9FUNG</name>
<dbReference type="InterPro" id="IPR036163">
    <property type="entry name" value="HMA_dom_sf"/>
</dbReference>
<dbReference type="CDD" id="cd00371">
    <property type="entry name" value="HMA"/>
    <property type="match status" value="1"/>
</dbReference>
<keyword evidence="2" id="KW-0472">Membrane</keyword>
<protein>
    <recommendedName>
        <fullName evidence="3">HMA domain-containing protein</fullName>
    </recommendedName>
</protein>